<organism evidence="3 4">
    <name type="scientific">Mucilaginibacter litoreus</name>
    <dbReference type="NCBI Taxonomy" id="1048221"/>
    <lineage>
        <taxon>Bacteria</taxon>
        <taxon>Pseudomonadati</taxon>
        <taxon>Bacteroidota</taxon>
        <taxon>Sphingobacteriia</taxon>
        <taxon>Sphingobacteriales</taxon>
        <taxon>Sphingobacteriaceae</taxon>
        <taxon>Mucilaginibacter</taxon>
    </lineage>
</organism>
<evidence type="ECO:0000313" key="4">
    <source>
        <dbReference type="Proteomes" id="UP001597010"/>
    </source>
</evidence>
<dbReference type="InterPro" id="IPR001509">
    <property type="entry name" value="Epimerase_deHydtase"/>
</dbReference>
<dbReference type="Gene3D" id="3.40.50.720">
    <property type="entry name" value="NAD(P)-binding Rossmann-like Domain"/>
    <property type="match status" value="1"/>
</dbReference>
<feature type="domain" description="NAD-dependent epimerase/dehydratase" evidence="2">
    <location>
        <begin position="3"/>
        <end position="251"/>
    </location>
</feature>
<proteinExistence type="predicted"/>
<dbReference type="Proteomes" id="UP001597010">
    <property type="component" value="Unassembled WGS sequence"/>
</dbReference>
<keyword evidence="1" id="KW-0520">NAD</keyword>
<dbReference type="CDD" id="cd05253">
    <property type="entry name" value="UDP_GE_SDE_e"/>
    <property type="match status" value="1"/>
</dbReference>
<dbReference type="InterPro" id="IPR036291">
    <property type="entry name" value="NAD(P)-bd_dom_sf"/>
</dbReference>
<dbReference type="PANTHER" id="PTHR43574">
    <property type="entry name" value="EPIMERASE-RELATED"/>
    <property type="match status" value="1"/>
</dbReference>
<protein>
    <submittedName>
        <fullName evidence="3">NAD-dependent epimerase</fullName>
    </submittedName>
</protein>
<sequence length="350" mass="39292">MKILITGTAGFVGYHLTERLILDGHQIVGIDSINDYYDVGLKFGRLEASGIPADQIEYNKEVKSEKHNNYRFVKLLLEDEDAINDLFKKESFDVVVNLAAQAGVRYSLENPHAYVKSNVSGFLNILEASRKYKVGHLVYASSSSVYGLNKKEVFSTDDPVDHPVSLYAATKRSNELMAHVYSHLYQLPVTGLRFFTVYGPWGRPDMAPMLFTKAILDGKPISVFNHGDMRRDFTYVSDIVEGIVCVIPKLPKDQANNFEVNPLPSNSSAPFAIYNIGNNSPVQLMDFISILEDELGIPAVKQYLPMQAGDVYSTYADVSPLINEVGYKPKTSLKEGIGEFVKWYKEFYIK</sequence>
<dbReference type="Pfam" id="PF01370">
    <property type="entry name" value="Epimerase"/>
    <property type="match status" value="1"/>
</dbReference>
<dbReference type="PRINTS" id="PR01713">
    <property type="entry name" value="NUCEPIMERASE"/>
</dbReference>
<reference evidence="4" key="1">
    <citation type="journal article" date="2019" name="Int. J. Syst. Evol. Microbiol.">
        <title>The Global Catalogue of Microorganisms (GCM) 10K type strain sequencing project: providing services to taxonomists for standard genome sequencing and annotation.</title>
        <authorList>
            <consortium name="The Broad Institute Genomics Platform"/>
            <consortium name="The Broad Institute Genome Sequencing Center for Infectious Disease"/>
            <person name="Wu L."/>
            <person name="Ma J."/>
        </authorList>
    </citation>
    <scope>NUCLEOTIDE SEQUENCE [LARGE SCALE GENOMIC DNA]</scope>
    <source>
        <strain evidence="4">CCUG 61484</strain>
    </source>
</reference>
<evidence type="ECO:0000256" key="1">
    <source>
        <dbReference type="ARBA" id="ARBA00023027"/>
    </source>
</evidence>
<evidence type="ECO:0000313" key="3">
    <source>
        <dbReference type="EMBL" id="MFD0794956.1"/>
    </source>
</evidence>
<name>A0ABW3AWT2_9SPHI</name>
<dbReference type="SUPFAM" id="SSF51735">
    <property type="entry name" value="NAD(P)-binding Rossmann-fold domains"/>
    <property type="match status" value="1"/>
</dbReference>
<comment type="caution">
    <text evidence="3">The sequence shown here is derived from an EMBL/GenBank/DDBJ whole genome shotgun (WGS) entry which is preliminary data.</text>
</comment>
<gene>
    <name evidence="3" type="ORF">ACFQZX_15145</name>
</gene>
<keyword evidence="4" id="KW-1185">Reference proteome</keyword>
<evidence type="ECO:0000259" key="2">
    <source>
        <dbReference type="Pfam" id="PF01370"/>
    </source>
</evidence>
<dbReference type="EMBL" id="JBHTHZ010000013">
    <property type="protein sequence ID" value="MFD0794956.1"/>
    <property type="molecule type" value="Genomic_DNA"/>
</dbReference>
<dbReference type="RefSeq" id="WP_377116865.1">
    <property type="nucleotide sequence ID" value="NZ_JBHTHZ010000013.1"/>
</dbReference>
<accession>A0ABW3AWT2</accession>